<gene>
    <name evidence="3" type="ORF">TIFTF001_017941</name>
</gene>
<feature type="domain" description="Trichome birefringence-like C-terminal" evidence="2">
    <location>
        <begin position="1"/>
        <end position="71"/>
    </location>
</feature>
<dbReference type="GO" id="GO:0005794">
    <property type="term" value="C:Golgi apparatus"/>
    <property type="evidence" value="ECO:0007669"/>
    <property type="project" value="TreeGrafter"/>
</dbReference>
<name>A0AA88DB82_FICCA</name>
<sequence>MLEKLRNKRVVFAGDSISRNHRESLLCMLSTAVSNKSSIYEVNGNPITKHNGCLVFKYEDFNSTVEYFRSPRWTDADLVIFSAGRWWTYEKTLREGYYFQEGDKVQMNMSVKRRIPKIDQDDG</sequence>
<evidence type="ECO:0000259" key="2">
    <source>
        <dbReference type="Pfam" id="PF13839"/>
    </source>
</evidence>
<dbReference type="Pfam" id="PF13839">
    <property type="entry name" value="PC-Esterase"/>
    <property type="match status" value="2"/>
</dbReference>
<keyword evidence="4" id="KW-1185">Reference proteome</keyword>
<dbReference type="AlphaFoldDB" id="A0AA88DB82"/>
<reference evidence="3" key="1">
    <citation type="submission" date="2023-07" db="EMBL/GenBank/DDBJ databases">
        <title>draft genome sequence of fig (Ficus carica).</title>
        <authorList>
            <person name="Takahashi T."/>
            <person name="Nishimura K."/>
        </authorList>
    </citation>
    <scope>NUCLEOTIDE SEQUENCE</scope>
</reference>
<comment type="caution">
    <text evidence="3">The sequence shown here is derived from an EMBL/GenBank/DDBJ whole genome shotgun (WGS) entry which is preliminary data.</text>
</comment>
<accession>A0AA88DB82</accession>
<dbReference type="PANTHER" id="PTHR32285:SF213">
    <property type="entry name" value="PROTEIN TRICHOME BIREFRINGENCE-LIKE 11"/>
    <property type="match status" value="1"/>
</dbReference>
<comment type="similarity">
    <text evidence="1">Belongs to the PC-esterase family. TBL subfamily.</text>
</comment>
<evidence type="ECO:0000313" key="3">
    <source>
        <dbReference type="EMBL" id="GMN48777.1"/>
    </source>
</evidence>
<dbReference type="EMBL" id="BTGU01000029">
    <property type="protein sequence ID" value="GMN48777.1"/>
    <property type="molecule type" value="Genomic_DNA"/>
</dbReference>
<evidence type="ECO:0000256" key="1">
    <source>
        <dbReference type="ARBA" id="ARBA00007727"/>
    </source>
</evidence>
<dbReference type="InterPro" id="IPR026057">
    <property type="entry name" value="TBL_C"/>
</dbReference>
<organism evidence="3 4">
    <name type="scientific">Ficus carica</name>
    <name type="common">Common fig</name>
    <dbReference type="NCBI Taxonomy" id="3494"/>
    <lineage>
        <taxon>Eukaryota</taxon>
        <taxon>Viridiplantae</taxon>
        <taxon>Streptophyta</taxon>
        <taxon>Embryophyta</taxon>
        <taxon>Tracheophyta</taxon>
        <taxon>Spermatophyta</taxon>
        <taxon>Magnoliopsida</taxon>
        <taxon>eudicotyledons</taxon>
        <taxon>Gunneridae</taxon>
        <taxon>Pentapetalae</taxon>
        <taxon>rosids</taxon>
        <taxon>fabids</taxon>
        <taxon>Rosales</taxon>
        <taxon>Moraceae</taxon>
        <taxon>Ficeae</taxon>
        <taxon>Ficus</taxon>
    </lineage>
</organism>
<dbReference type="PANTHER" id="PTHR32285">
    <property type="entry name" value="PROTEIN TRICHOME BIREFRINGENCE-LIKE 9-RELATED"/>
    <property type="match status" value="1"/>
</dbReference>
<dbReference type="Proteomes" id="UP001187192">
    <property type="component" value="Unassembled WGS sequence"/>
</dbReference>
<feature type="domain" description="Trichome birefringence-like C-terminal" evidence="2">
    <location>
        <begin position="72"/>
        <end position="114"/>
    </location>
</feature>
<dbReference type="InterPro" id="IPR029962">
    <property type="entry name" value="TBL"/>
</dbReference>
<proteinExistence type="inferred from homology"/>
<evidence type="ECO:0000313" key="4">
    <source>
        <dbReference type="Proteomes" id="UP001187192"/>
    </source>
</evidence>
<dbReference type="GO" id="GO:0016413">
    <property type="term" value="F:O-acetyltransferase activity"/>
    <property type="evidence" value="ECO:0007669"/>
    <property type="project" value="InterPro"/>
</dbReference>
<protein>
    <recommendedName>
        <fullName evidence="2">Trichome birefringence-like C-terminal domain-containing protein</fullName>
    </recommendedName>
</protein>